<dbReference type="InterPro" id="IPR012292">
    <property type="entry name" value="Globin/Proto"/>
</dbReference>
<evidence type="ECO:0000313" key="3">
    <source>
        <dbReference type="Proteomes" id="UP001596060"/>
    </source>
</evidence>
<evidence type="ECO:0000259" key="1">
    <source>
        <dbReference type="Pfam" id="PF11563"/>
    </source>
</evidence>
<dbReference type="Gene3D" id="1.10.490.10">
    <property type="entry name" value="Globins"/>
    <property type="match status" value="1"/>
</dbReference>
<name>A0ABW0NWE4_9HYPH</name>
<organism evidence="2 3">
    <name type="scientific">Bosea massiliensis</name>
    <dbReference type="NCBI Taxonomy" id="151419"/>
    <lineage>
        <taxon>Bacteria</taxon>
        <taxon>Pseudomonadati</taxon>
        <taxon>Pseudomonadota</taxon>
        <taxon>Alphaproteobacteria</taxon>
        <taxon>Hyphomicrobiales</taxon>
        <taxon>Boseaceae</taxon>
        <taxon>Bosea</taxon>
    </lineage>
</organism>
<dbReference type="Proteomes" id="UP001596060">
    <property type="component" value="Unassembled WGS sequence"/>
</dbReference>
<feature type="domain" description="Globin-sensor" evidence="1">
    <location>
        <begin position="5"/>
        <end position="100"/>
    </location>
</feature>
<dbReference type="RefSeq" id="WP_377815904.1">
    <property type="nucleotide sequence ID" value="NZ_JBHSLU010000009.1"/>
</dbReference>
<dbReference type="InterPro" id="IPR009050">
    <property type="entry name" value="Globin-like_sf"/>
</dbReference>
<keyword evidence="3" id="KW-1185">Reference proteome</keyword>
<dbReference type="InterPro" id="IPR044398">
    <property type="entry name" value="Globin-sensor_dom"/>
</dbReference>
<proteinExistence type="predicted"/>
<reference evidence="3" key="1">
    <citation type="journal article" date="2019" name="Int. J. Syst. Evol. Microbiol.">
        <title>The Global Catalogue of Microorganisms (GCM) 10K type strain sequencing project: providing services to taxonomists for standard genome sequencing and annotation.</title>
        <authorList>
            <consortium name="The Broad Institute Genomics Platform"/>
            <consortium name="The Broad Institute Genome Sequencing Center for Infectious Disease"/>
            <person name="Wu L."/>
            <person name="Ma J."/>
        </authorList>
    </citation>
    <scope>NUCLEOTIDE SEQUENCE [LARGE SCALE GENOMIC DNA]</scope>
    <source>
        <strain evidence="3">CCUG 43117</strain>
    </source>
</reference>
<dbReference type="InterPro" id="IPR039379">
    <property type="entry name" value="Protoglobin_sensor_dom"/>
</dbReference>
<sequence length="107" mass="12103">MTSSDHLNSRLAFMQLDGRARDQIKGMHDDIVAALPGALDAFYSQLRNSPETKRFFSSEQHIDSAKQRQSSHWDRMANGQFDQNFVAAVTKVGEVHARIGALWSFLH</sequence>
<dbReference type="SUPFAM" id="SSF46458">
    <property type="entry name" value="Globin-like"/>
    <property type="match status" value="1"/>
</dbReference>
<accession>A0ABW0NWE4</accession>
<protein>
    <submittedName>
        <fullName evidence="2">Protoglobin domain-containing protein</fullName>
    </submittedName>
</protein>
<dbReference type="CDD" id="cd01068">
    <property type="entry name" value="globin_sensor"/>
    <property type="match status" value="1"/>
</dbReference>
<dbReference type="EMBL" id="JBHSLU010000009">
    <property type="protein sequence ID" value="MFC5504796.1"/>
    <property type="molecule type" value="Genomic_DNA"/>
</dbReference>
<dbReference type="Pfam" id="PF11563">
    <property type="entry name" value="Protoglobin"/>
    <property type="match status" value="1"/>
</dbReference>
<comment type="caution">
    <text evidence="2">The sequence shown here is derived from an EMBL/GenBank/DDBJ whole genome shotgun (WGS) entry which is preliminary data.</text>
</comment>
<evidence type="ECO:0000313" key="2">
    <source>
        <dbReference type="EMBL" id="MFC5504796.1"/>
    </source>
</evidence>
<gene>
    <name evidence="2" type="ORF">ACFPN9_05940</name>
</gene>